<evidence type="ECO:0000256" key="2">
    <source>
        <dbReference type="ARBA" id="ARBA00022553"/>
    </source>
</evidence>
<feature type="transmembrane region" description="Helical" evidence="9">
    <location>
        <begin position="175"/>
        <end position="195"/>
    </location>
</feature>
<keyword evidence="9" id="KW-0472">Membrane</keyword>
<evidence type="ECO:0000256" key="8">
    <source>
        <dbReference type="SAM" id="MobiDB-lite"/>
    </source>
</evidence>
<dbReference type="SUPFAM" id="SSF55874">
    <property type="entry name" value="ATPase domain of HSP90 chaperone/DNA topoisomerase II/histidine kinase"/>
    <property type="match status" value="1"/>
</dbReference>
<dbReference type="PANTHER" id="PTHR24421">
    <property type="entry name" value="NITRATE/NITRITE SENSOR PROTEIN NARX-RELATED"/>
    <property type="match status" value="1"/>
</dbReference>
<dbReference type="Pfam" id="PF05227">
    <property type="entry name" value="CHASE3"/>
    <property type="match status" value="1"/>
</dbReference>
<keyword evidence="3" id="KW-0808">Transferase</keyword>
<evidence type="ECO:0000256" key="6">
    <source>
        <dbReference type="ARBA" id="ARBA00022989"/>
    </source>
</evidence>
<dbReference type="Pfam" id="PF02518">
    <property type="entry name" value="HATPase_c"/>
    <property type="match status" value="1"/>
</dbReference>
<gene>
    <name evidence="11" type="ORF">GTS_45400</name>
</gene>
<evidence type="ECO:0000256" key="4">
    <source>
        <dbReference type="ARBA" id="ARBA00022692"/>
    </source>
</evidence>
<organism evidence="11 12">
    <name type="scientific">Gandjariella thermophila</name>
    <dbReference type="NCBI Taxonomy" id="1931992"/>
    <lineage>
        <taxon>Bacteria</taxon>
        <taxon>Bacillati</taxon>
        <taxon>Actinomycetota</taxon>
        <taxon>Actinomycetes</taxon>
        <taxon>Pseudonocardiales</taxon>
        <taxon>Pseudonocardiaceae</taxon>
        <taxon>Gandjariella</taxon>
    </lineage>
</organism>
<dbReference type="InterPro" id="IPR003594">
    <property type="entry name" value="HATPase_dom"/>
</dbReference>
<keyword evidence="4 9" id="KW-0812">Transmembrane</keyword>
<feature type="region of interest" description="Disordered" evidence="8">
    <location>
        <begin position="489"/>
        <end position="519"/>
    </location>
</feature>
<evidence type="ECO:0000256" key="5">
    <source>
        <dbReference type="ARBA" id="ARBA00022777"/>
    </source>
</evidence>
<protein>
    <recommendedName>
        <fullName evidence="10">HAMP domain-containing protein</fullName>
    </recommendedName>
</protein>
<dbReference type="EMBL" id="BJFL01000030">
    <property type="protein sequence ID" value="GDY32907.1"/>
    <property type="molecule type" value="Genomic_DNA"/>
</dbReference>
<dbReference type="Pfam" id="PF07730">
    <property type="entry name" value="HisKA_3"/>
    <property type="match status" value="1"/>
</dbReference>
<keyword evidence="7" id="KW-0902">Two-component regulatory system</keyword>
<dbReference type="InterPro" id="IPR036890">
    <property type="entry name" value="HATPase_C_sf"/>
</dbReference>
<dbReference type="GO" id="GO:0000155">
    <property type="term" value="F:phosphorelay sensor kinase activity"/>
    <property type="evidence" value="ECO:0007669"/>
    <property type="project" value="InterPro"/>
</dbReference>
<name>A0A4D4JG89_9PSEU</name>
<evidence type="ECO:0000256" key="3">
    <source>
        <dbReference type="ARBA" id="ARBA00022679"/>
    </source>
</evidence>
<reference evidence="12" key="1">
    <citation type="submission" date="2019-04" db="EMBL/GenBank/DDBJ databases">
        <title>Draft genome sequence of Pseudonocardiaceae bacterium SL3-2-4.</title>
        <authorList>
            <person name="Ningsih F."/>
            <person name="Yokota A."/>
            <person name="Sakai Y."/>
            <person name="Nanatani K."/>
            <person name="Yabe S."/>
            <person name="Oetari A."/>
            <person name="Sjamsuridzal W."/>
        </authorList>
    </citation>
    <scope>NUCLEOTIDE SEQUENCE [LARGE SCALE GENOMIC DNA]</scope>
    <source>
        <strain evidence="12">SL3-2-4</strain>
    </source>
</reference>
<dbReference type="Gene3D" id="6.10.340.10">
    <property type="match status" value="1"/>
</dbReference>
<keyword evidence="5" id="KW-0418">Kinase</keyword>
<dbReference type="AlphaFoldDB" id="A0A4D4JG89"/>
<proteinExistence type="predicted"/>
<evidence type="ECO:0000313" key="12">
    <source>
        <dbReference type="Proteomes" id="UP000298860"/>
    </source>
</evidence>
<evidence type="ECO:0000256" key="1">
    <source>
        <dbReference type="ARBA" id="ARBA00004370"/>
    </source>
</evidence>
<keyword evidence="6 9" id="KW-1133">Transmembrane helix</keyword>
<dbReference type="Proteomes" id="UP000298860">
    <property type="component" value="Unassembled WGS sequence"/>
</dbReference>
<dbReference type="GO" id="GO:0046983">
    <property type="term" value="F:protein dimerization activity"/>
    <property type="evidence" value="ECO:0007669"/>
    <property type="project" value="InterPro"/>
</dbReference>
<feature type="domain" description="HAMP" evidence="10">
    <location>
        <begin position="197"/>
        <end position="249"/>
    </location>
</feature>
<evidence type="ECO:0000256" key="9">
    <source>
        <dbReference type="SAM" id="Phobius"/>
    </source>
</evidence>
<dbReference type="Pfam" id="PF00672">
    <property type="entry name" value="HAMP"/>
    <property type="match status" value="1"/>
</dbReference>
<sequence length="554" mass="59616">MQLLVGGLFVLLLIIVLGTLLVRARIDAAVGHLTTVEQPAQTSVSALTRSYVDQNSNVWIFLISGDPAFRRAYLASQADAAEYTRRLRGQVGADPTVARLLDEVEATAAAWRARFVEPNITARLSSPGARLPDPVTNRRDYDALRTRLTALDARVDQLTADRIAQVDADRLAANWLWIGVLLFAVVVAGATVFVLRRSLTRPLDTLTRQVRAVARGDLDRPVEPVGPPDLVLVADAVETMRARILKQTRQVAVSQQQFARYEEGQRIAEGLHRRVVQRLFAMELSLQSLADRYPPTAAALSATIDDIDRTIQEIRSVISGLAPREPRHGGVRQRVLEVVADSERALGFAPRVQFGGTIDEAVTDEVAEELVPALRETLDNLAANTRPDRVEVSLEVDDRAVLLRVTEHGPVIPSQPSGAERTLASARQRAERLGGTLAVSTVPDTGTTIDWRIPVPRTGLTAAWRGPLSRARQPAATGAGDPWTGLVAGTAGGGHARSALPGAGKGEGAGARREHPPPVVGLTLQNTNTLTAEGPEIKIKPVGTRRVFSGGGAQ</sequence>
<dbReference type="SUPFAM" id="SSF158472">
    <property type="entry name" value="HAMP domain-like"/>
    <property type="match status" value="1"/>
</dbReference>
<dbReference type="InterPro" id="IPR003660">
    <property type="entry name" value="HAMP_dom"/>
</dbReference>
<comment type="caution">
    <text evidence="11">The sequence shown here is derived from an EMBL/GenBank/DDBJ whole genome shotgun (WGS) entry which is preliminary data.</text>
</comment>
<accession>A0A4D4JG89</accession>
<evidence type="ECO:0000259" key="10">
    <source>
        <dbReference type="PROSITE" id="PS50885"/>
    </source>
</evidence>
<dbReference type="Gene3D" id="3.30.565.10">
    <property type="entry name" value="Histidine kinase-like ATPase, C-terminal domain"/>
    <property type="match status" value="1"/>
</dbReference>
<dbReference type="InterPro" id="IPR007891">
    <property type="entry name" value="CHASE3"/>
</dbReference>
<dbReference type="SMART" id="SM00304">
    <property type="entry name" value="HAMP"/>
    <property type="match status" value="1"/>
</dbReference>
<keyword evidence="2" id="KW-0597">Phosphoprotein</keyword>
<keyword evidence="12" id="KW-1185">Reference proteome</keyword>
<dbReference type="InterPro" id="IPR011712">
    <property type="entry name" value="Sig_transdc_His_kin_sub3_dim/P"/>
</dbReference>
<evidence type="ECO:0000313" key="11">
    <source>
        <dbReference type="EMBL" id="GDY32907.1"/>
    </source>
</evidence>
<dbReference type="PROSITE" id="PS50885">
    <property type="entry name" value="HAMP"/>
    <property type="match status" value="1"/>
</dbReference>
<dbReference type="GO" id="GO:0016020">
    <property type="term" value="C:membrane"/>
    <property type="evidence" value="ECO:0007669"/>
    <property type="project" value="UniProtKB-SubCell"/>
</dbReference>
<dbReference type="InterPro" id="IPR050482">
    <property type="entry name" value="Sensor_HK_TwoCompSys"/>
</dbReference>
<comment type="subcellular location">
    <subcellularLocation>
        <location evidence="1">Membrane</location>
    </subcellularLocation>
</comment>
<evidence type="ECO:0000256" key="7">
    <source>
        <dbReference type="ARBA" id="ARBA00023012"/>
    </source>
</evidence>
<dbReference type="CDD" id="cd06225">
    <property type="entry name" value="HAMP"/>
    <property type="match status" value="1"/>
</dbReference>
<dbReference type="PANTHER" id="PTHR24421:SF56">
    <property type="entry name" value="OXYGEN SENSOR HISTIDINE KINASE RESPONSE REGULATOR DOST"/>
    <property type="match status" value="1"/>
</dbReference>